<organism evidence="2 3">
    <name type="scientific">Trichogramma kaykai</name>
    <dbReference type="NCBI Taxonomy" id="54128"/>
    <lineage>
        <taxon>Eukaryota</taxon>
        <taxon>Metazoa</taxon>
        <taxon>Ecdysozoa</taxon>
        <taxon>Arthropoda</taxon>
        <taxon>Hexapoda</taxon>
        <taxon>Insecta</taxon>
        <taxon>Pterygota</taxon>
        <taxon>Neoptera</taxon>
        <taxon>Endopterygota</taxon>
        <taxon>Hymenoptera</taxon>
        <taxon>Apocrita</taxon>
        <taxon>Proctotrupomorpha</taxon>
        <taxon>Chalcidoidea</taxon>
        <taxon>Trichogrammatidae</taxon>
        <taxon>Trichogramma</taxon>
    </lineage>
</organism>
<feature type="region of interest" description="Disordered" evidence="1">
    <location>
        <begin position="256"/>
        <end position="333"/>
    </location>
</feature>
<dbReference type="InterPro" id="IPR007999">
    <property type="entry name" value="DUF745"/>
</dbReference>
<dbReference type="Proteomes" id="UP001627154">
    <property type="component" value="Unassembled WGS sequence"/>
</dbReference>
<keyword evidence="3" id="KW-1185">Reference proteome</keyword>
<evidence type="ECO:0000313" key="2">
    <source>
        <dbReference type="EMBL" id="KAL3402268.1"/>
    </source>
</evidence>
<reference evidence="2 3" key="1">
    <citation type="journal article" date="2024" name="bioRxiv">
        <title>A reference genome for Trichogramma kaykai: A tiny desert-dwelling parasitoid wasp with competing sex-ratio distorters.</title>
        <authorList>
            <person name="Culotta J."/>
            <person name="Lindsey A.R."/>
        </authorList>
    </citation>
    <scope>NUCLEOTIDE SEQUENCE [LARGE SCALE GENOMIC DNA]</scope>
    <source>
        <strain evidence="3">KSX58</strain>
        <tissue evidence="2">Whole organism</tissue>
    </source>
</reference>
<proteinExistence type="predicted"/>
<gene>
    <name evidence="2" type="ORF">TKK_004792</name>
</gene>
<evidence type="ECO:0000313" key="3">
    <source>
        <dbReference type="Proteomes" id="UP001627154"/>
    </source>
</evidence>
<feature type="compositionally biased region" description="Low complexity" evidence="1">
    <location>
        <begin position="256"/>
        <end position="268"/>
    </location>
</feature>
<comment type="caution">
    <text evidence="2">The sequence shown here is derived from an EMBL/GenBank/DDBJ whole genome shotgun (WGS) entry which is preliminary data.</text>
</comment>
<dbReference type="Pfam" id="PF05335">
    <property type="entry name" value="DUF745"/>
    <property type="match status" value="1"/>
</dbReference>
<accession>A0ABD2XBL3</accession>
<evidence type="ECO:0000256" key="1">
    <source>
        <dbReference type="SAM" id="MobiDB-lite"/>
    </source>
</evidence>
<dbReference type="PANTHER" id="PTHR37161:SF3">
    <property type="entry name" value="HDC10475"/>
    <property type="match status" value="1"/>
</dbReference>
<dbReference type="EMBL" id="JBJJXI010000037">
    <property type="protein sequence ID" value="KAL3402268.1"/>
    <property type="molecule type" value="Genomic_DNA"/>
</dbReference>
<sequence>MVQLGDSKTEEESHGQADQASEADEFKYESEPLADYESVSLAKAGTEEELEPIASASHDDLTDLADHHHHHHHHKVGYSVGGPLVNIARGAAAQAHTFEKNQPAAAAQAAYVAKNRLGQSAGLSAATAAAAFAGKQIIYRGLQQQAYNAHRALESEKLQLQQAQRAATAAAHAAQQAAHQLQVITTALNAAQATSQHASAAASEAAGELAAQTAMVGAAKARLAAIEHQLHLASIDFEAARHANFEAAHAAQVAQNNAAAAAAHAAKLADGHHHHPHHDGHHDHHRHHHHHENHHQSHRQHHQQSEKFDEEPTSEHEEPEDEHDEDDHEEHESNLVIESLRVATAKTDDNASHPAVAAATAGAGAGAADSNATETPTVLVLDVGTPRRTVQSTAPLATKAVTALLDKEEYDAYDSFPY</sequence>
<dbReference type="PANTHER" id="PTHR37161">
    <property type="entry name" value="HDC10475"/>
    <property type="match status" value="1"/>
</dbReference>
<feature type="compositionally biased region" description="Acidic residues" evidence="1">
    <location>
        <begin position="308"/>
        <end position="329"/>
    </location>
</feature>
<protein>
    <submittedName>
        <fullName evidence="2">Uncharacterized protein</fullName>
    </submittedName>
</protein>
<name>A0ABD2XBL3_9HYME</name>
<feature type="region of interest" description="Disordered" evidence="1">
    <location>
        <begin position="1"/>
        <end position="32"/>
    </location>
</feature>
<feature type="compositionally biased region" description="Basic residues" evidence="1">
    <location>
        <begin position="272"/>
        <end position="302"/>
    </location>
</feature>
<dbReference type="AlphaFoldDB" id="A0ABD2XBL3"/>